<keyword evidence="6" id="KW-0472">Membrane</keyword>
<dbReference type="InterPro" id="IPR031745">
    <property type="entry name" value="Vps53_C"/>
</dbReference>
<dbReference type="Pfam" id="PF04100">
    <property type="entry name" value="Vps53_N"/>
    <property type="match status" value="1"/>
</dbReference>
<dbReference type="AlphaFoldDB" id="A0A6U9Q2U4"/>
<dbReference type="EMBL" id="HBIS01002077">
    <property type="protein sequence ID" value="CAE0608034.1"/>
    <property type="molecule type" value="Transcribed_RNA"/>
</dbReference>
<evidence type="ECO:0000313" key="12">
    <source>
        <dbReference type="EMBL" id="CAE0608036.1"/>
    </source>
</evidence>
<dbReference type="PANTHER" id="PTHR12820:SF0">
    <property type="entry name" value="VACUOLAR PROTEIN SORTING-ASSOCIATED PROTEIN 53 HOMOLOG"/>
    <property type="match status" value="1"/>
</dbReference>
<comment type="subcellular location">
    <subcellularLocation>
        <location evidence="2">Endosome membrane</location>
        <topology evidence="2">Peripheral membrane protein</topology>
    </subcellularLocation>
    <subcellularLocation>
        <location evidence="1">Golgi apparatus</location>
        <location evidence="1">trans-Golgi network membrane</location>
        <topology evidence="1">Peripheral membrane protein</topology>
    </subcellularLocation>
</comment>
<dbReference type="InterPro" id="IPR007234">
    <property type="entry name" value="Vps53_N"/>
</dbReference>
<evidence type="ECO:0000256" key="5">
    <source>
        <dbReference type="ARBA" id="ARBA00023034"/>
    </source>
</evidence>
<dbReference type="GO" id="GO:0042147">
    <property type="term" value="P:retrograde transport, endosome to Golgi"/>
    <property type="evidence" value="ECO:0007669"/>
    <property type="project" value="InterPro"/>
</dbReference>
<dbReference type="InterPro" id="IPR039766">
    <property type="entry name" value="Vps53"/>
</dbReference>
<evidence type="ECO:0000259" key="9">
    <source>
        <dbReference type="Pfam" id="PF16854"/>
    </source>
</evidence>
<dbReference type="GO" id="GO:0010008">
    <property type="term" value="C:endosome membrane"/>
    <property type="evidence" value="ECO:0007669"/>
    <property type="project" value="UniProtKB-SubCell"/>
</dbReference>
<dbReference type="Gene3D" id="1.10.357.110">
    <property type="entry name" value="Vacuolar protein sorting-associated protein 53, C-terminus"/>
    <property type="match status" value="1"/>
</dbReference>
<sequence>MVQEICRDIKKLDNAKKHLTHTITTLRRLAMLVSAVEQLQGMADRREYKDAASLLEAVNQLVAFFEPFSSVPRLEELKNTHKNIKTQLRSYIHHDFSTLAVQASPDNDAQFQREKSVLCDACLVVEGLEPQVKEEIVSSICNRELGSYAQIFAGSAEVSRLDKIDRRYAWLKRQLKLRESMWNVFPANWKVPQIVCATFCKITRAQLAETLDARKGEADVATLLTALQRTIEFENEMMERFAPAATSRRSEVDFVDASLSDMMRRKYSLDDQSQTSKESEYVEDAAEAVSNIRFRGAISGVFEAHLQCYVDLEESSLMDVLDGLLKEETWKSADEENKVLVSSMELFLHMKRSLKRCSALTRNQTLFSLFGSFQKILLSYAKRLEEKLPRPSAGLNAVPSSDRYDWQLRISDEEIETVCNIVNTGEYCLETTTSLGENLTKILEEPFSTSVDITPQEDAFKDVITRSLNVLMLAIATKMDSALVAMTKKNWAGLDSVGDQSEYVGALQEMLIKSGQTIGGFLSPVNFQYFCEKLVASFVPRIYATVLQCKRLGEIGAQQLQVDLHAMQAYLLELPTTGGLDKVDASFSKYVTQEMGKSEAILKIVLSPPHSLAETFSTLLPGANVMDFGRILELKGIKRQEQQELVDLLSGEKTLHETEEPPSEADRQNPTKTSEVVGKAVAAMHRSRGSFRTQAEDFSLKIGDRLRRAASESKRFFH</sequence>
<keyword evidence="5" id="KW-0333">Golgi apparatus</keyword>
<feature type="domain" description="Vps53 C-terminal" evidence="9">
    <location>
        <begin position="559"/>
        <end position="637"/>
    </location>
</feature>
<accession>A0A6U9Q2U4</accession>
<dbReference type="EMBL" id="HBIS01002080">
    <property type="protein sequence ID" value="CAE0608037.1"/>
    <property type="molecule type" value="Transcribed_RNA"/>
</dbReference>
<dbReference type="GO" id="GO:0005829">
    <property type="term" value="C:cytosol"/>
    <property type="evidence" value="ECO:0007669"/>
    <property type="project" value="GOC"/>
</dbReference>
<dbReference type="Pfam" id="PF16854">
    <property type="entry name" value="VPS53_C"/>
    <property type="match status" value="1"/>
</dbReference>
<reference evidence="12" key="1">
    <citation type="submission" date="2021-01" db="EMBL/GenBank/DDBJ databases">
        <authorList>
            <person name="Corre E."/>
            <person name="Pelletier E."/>
            <person name="Niang G."/>
            <person name="Scheremetjew M."/>
            <person name="Finn R."/>
            <person name="Kale V."/>
            <person name="Holt S."/>
            <person name="Cochrane G."/>
            <person name="Meng A."/>
            <person name="Brown T."/>
            <person name="Cohen L."/>
        </authorList>
    </citation>
    <scope>NUCLEOTIDE SEQUENCE</scope>
    <source>
        <strain evidence="12">CCMP1897</strain>
    </source>
</reference>
<evidence type="ECO:0000313" key="13">
    <source>
        <dbReference type="EMBL" id="CAE0608037.1"/>
    </source>
</evidence>
<dbReference type="GO" id="GO:0000938">
    <property type="term" value="C:GARP complex"/>
    <property type="evidence" value="ECO:0007669"/>
    <property type="project" value="InterPro"/>
</dbReference>
<evidence type="ECO:0000313" key="10">
    <source>
        <dbReference type="EMBL" id="CAE0608034.1"/>
    </source>
</evidence>
<dbReference type="PANTHER" id="PTHR12820">
    <property type="entry name" value="VACUOLAR SORTING PROTEIN 53"/>
    <property type="match status" value="1"/>
</dbReference>
<feature type="compositionally biased region" description="Basic and acidic residues" evidence="7">
    <location>
        <begin position="655"/>
        <end position="669"/>
    </location>
</feature>
<protein>
    <submittedName>
        <fullName evidence="12">Uncharacterized protein</fullName>
    </submittedName>
</protein>
<evidence type="ECO:0000256" key="3">
    <source>
        <dbReference type="ARBA" id="ARBA00008628"/>
    </source>
</evidence>
<evidence type="ECO:0000259" key="8">
    <source>
        <dbReference type="Pfam" id="PF04100"/>
    </source>
</evidence>
<evidence type="ECO:0000256" key="1">
    <source>
        <dbReference type="ARBA" id="ARBA00004150"/>
    </source>
</evidence>
<dbReference type="EMBL" id="HBIS01002079">
    <property type="protein sequence ID" value="CAE0608036.1"/>
    <property type="molecule type" value="Transcribed_RNA"/>
</dbReference>
<gene>
    <name evidence="10" type="ORF">PSAL00342_LOCUS1851</name>
    <name evidence="11" type="ORF">PSAL00342_LOCUS1852</name>
    <name evidence="12" type="ORF">PSAL00342_LOCUS1853</name>
    <name evidence="13" type="ORF">PSAL00342_LOCUS1854</name>
</gene>
<keyword evidence="4" id="KW-0967">Endosome</keyword>
<feature type="domain" description="Vps53 N-terminal" evidence="8">
    <location>
        <begin position="1"/>
        <end position="327"/>
    </location>
</feature>
<feature type="region of interest" description="Disordered" evidence="7">
    <location>
        <begin position="655"/>
        <end position="674"/>
    </location>
</feature>
<dbReference type="EMBL" id="HBIS01002078">
    <property type="protein sequence ID" value="CAE0608035.1"/>
    <property type="molecule type" value="Transcribed_RNA"/>
</dbReference>
<evidence type="ECO:0000256" key="7">
    <source>
        <dbReference type="SAM" id="MobiDB-lite"/>
    </source>
</evidence>
<evidence type="ECO:0000256" key="4">
    <source>
        <dbReference type="ARBA" id="ARBA00022753"/>
    </source>
</evidence>
<dbReference type="InterPro" id="IPR038260">
    <property type="entry name" value="Vps53_C_sf"/>
</dbReference>
<evidence type="ECO:0000256" key="2">
    <source>
        <dbReference type="ARBA" id="ARBA00004481"/>
    </source>
</evidence>
<proteinExistence type="inferred from homology"/>
<name>A0A6U9Q2U4_9CHLO</name>
<evidence type="ECO:0000256" key="6">
    <source>
        <dbReference type="ARBA" id="ARBA00023136"/>
    </source>
</evidence>
<organism evidence="12">
    <name type="scientific">Picocystis salinarum</name>
    <dbReference type="NCBI Taxonomy" id="88271"/>
    <lineage>
        <taxon>Eukaryota</taxon>
        <taxon>Viridiplantae</taxon>
        <taxon>Chlorophyta</taxon>
        <taxon>Picocystophyceae</taxon>
        <taxon>Picocystales</taxon>
        <taxon>Picocystaceae</taxon>
        <taxon>Picocystis</taxon>
    </lineage>
</organism>
<comment type="similarity">
    <text evidence="3">Belongs to the VPS53 family.</text>
</comment>
<evidence type="ECO:0000313" key="11">
    <source>
        <dbReference type="EMBL" id="CAE0608035.1"/>
    </source>
</evidence>